<feature type="transmembrane region" description="Helical" evidence="1">
    <location>
        <begin position="91"/>
        <end position="110"/>
    </location>
</feature>
<organism evidence="2 4">
    <name type="scientific">Hungatella hathewayi</name>
    <dbReference type="NCBI Taxonomy" id="154046"/>
    <lineage>
        <taxon>Bacteria</taxon>
        <taxon>Bacillati</taxon>
        <taxon>Bacillota</taxon>
        <taxon>Clostridia</taxon>
        <taxon>Lachnospirales</taxon>
        <taxon>Lachnospiraceae</taxon>
        <taxon>Hungatella</taxon>
    </lineage>
</organism>
<dbReference type="EMBL" id="CYZE01000007">
    <property type="protein sequence ID" value="CUO47856.1"/>
    <property type="molecule type" value="Genomic_DNA"/>
</dbReference>
<accession>A0A174FG87</accession>
<proteinExistence type="predicted"/>
<name>A0A174FG87_9FIRM</name>
<evidence type="ECO:0000313" key="4">
    <source>
        <dbReference type="Proteomes" id="UP000095651"/>
    </source>
</evidence>
<reference evidence="2 4" key="1">
    <citation type="submission" date="2015-09" db="EMBL/GenBank/DDBJ databases">
        <authorList>
            <consortium name="Pathogen Informatics"/>
        </authorList>
    </citation>
    <scope>NUCLEOTIDE SEQUENCE [LARGE SCALE GENOMIC DNA]</scope>
    <source>
        <strain evidence="2 4">2789STDY5608850</strain>
    </source>
</reference>
<sequence length="111" mass="11856">MSGHTVQGIVIIAVMAAATLLTRFLPFILFPAGKKTPEYISFLGTTLPYATIGLLVVYCLKGVNFISWPHALPEIISVAAIVLLHVWKGNSLLSIGAGTVIYMVLIQGVFG</sequence>
<dbReference type="InterPro" id="IPR008407">
    <property type="entry name" value="Brnchd-chn_aa_trnsp_AzlD"/>
</dbReference>
<keyword evidence="1" id="KW-0472">Membrane</keyword>
<evidence type="ECO:0000313" key="5">
    <source>
        <dbReference type="Proteomes" id="UP000261257"/>
    </source>
</evidence>
<gene>
    <name evidence="3" type="ORF">DXC39_08715</name>
    <name evidence="2" type="ORF">ERS852407_02935</name>
</gene>
<dbReference type="AlphaFoldDB" id="A0A174FG87"/>
<reference evidence="3 5" key="2">
    <citation type="submission" date="2018-08" db="EMBL/GenBank/DDBJ databases">
        <title>A genome reference for cultivated species of the human gut microbiota.</title>
        <authorList>
            <person name="Zou Y."/>
            <person name="Xue W."/>
            <person name="Luo G."/>
        </authorList>
    </citation>
    <scope>NUCLEOTIDE SEQUENCE [LARGE SCALE GENOMIC DNA]</scope>
    <source>
        <strain evidence="3 5">TF05-11AC</strain>
    </source>
</reference>
<evidence type="ECO:0000313" key="2">
    <source>
        <dbReference type="EMBL" id="CUO47856.1"/>
    </source>
</evidence>
<dbReference type="Proteomes" id="UP000261257">
    <property type="component" value="Unassembled WGS sequence"/>
</dbReference>
<dbReference type="EMBL" id="QSSQ01000004">
    <property type="protein sequence ID" value="RGM07133.1"/>
    <property type="molecule type" value="Genomic_DNA"/>
</dbReference>
<dbReference type="Pfam" id="PF05437">
    <property type="entry name" value="AzlD"/>
    <property type="match status" value="1"/>
</dbReference>
<evidence type="ECO:0000256" key="1">
    <source>
        <dbReference type="SAM" id="Phobius"/>
    </source>
</evidence>
<dbReference type="Proteomes" id="UP000095651">
    <property type="component" value="Unassembled WGS sequence"/>
</dbReference>
<dbReference type="PIRSF" id="PIRSF003203">
    <property type="entry name" value="AzlD"/>
    <property type="match status" value="1"/>
</dbReference>
<dbReference type="RefSeq" id="WP_055656226.1">
    <property type="nucleotide sequence ID" value="NZ_CABIXC010000007.1"/>
</dbReference>
<keyword evidence="1" id="KW-1133">Transmembrane helix</keyword>
<feature type="transmembrane region" description="Helical" evidence="1">
    <location>
        <begin position="6"/>
        <end position="30"/>
    </location>
</feature>
<feature type="transmembrane region" description="Helical" evidence="1">
    <location>
        <begin position="42"/>
        <end position="60"/>
    </location>
</feature>
<evidence type="ECO:0000313" key="3">
    <source>
        <dbReference type="EMBL" id="RGM07133.1"/>
    </source>
</evidence>
<keyword evidence="1" id="KW-0812">Transmembrane</keyword>
<protein>
    <submittedName>
        <fullName evidence="2 3">Branched-chain amino acid transporter</fullName>
    </submittedName>
</protein>
<feature type="transmembrane region" description="Helical" evidence="1">
    <location>
        <begin position="66"/>
        <end position="84"/>
    </location>
</feature>